<organism evidence="1 2">
    <name type="scientific">Pelodictyon phaeoclathratiforme (strain DSM 5477 / BU-1)</name>
    <dbReference type="NCBI Taxonomy" id="324925"/>
    <lineage>
        <taxon>Bacteria</taxon>
        <taxon>Pseudomonadati</taxon>
        <taxon>Chlorobiota</taxon>
        <taxon>Chlorobiia</taxon>
        <taxon>Chlorobiales</taxon>
        <taxon>Chlorobiaceae</taxon>
        <taxon>Chlorobium/Pelodictyon group</taxon>
        <taxon>Pelodictyon</taxon>
    </lineage>
</organism>
<name>B4S9X6_PELPB</name>
<protein>
    <recommendedName>
        <fullName evidence="3">DUF4351 domain-containing protein</fullName>
    </recommendedName>
</protein>
<sequence>MPKIALKPPKVQGTKQAEFAKRMFVYNYRIFDRYDRPVASLAVLADTHKQWKPTSYSLTMLGCSHTFNFLMAKLTDYEERLDELLESDNVFGWITAAHILTQKTKKQDQERYAAKIRLVRILYQRHWEKQRIIDLLYISDWLMQLPDWLNSQVWQELETIEEKEKMEYITSIERLGMVKGQYTLLKRLLESRFGLLPEWASEKLKNAKSKELEAWADAILTAPTLEDVFKKSDVS</sequence>
<dbReference type="PANTHER" id="PTHR35586">
    <property type="entry name" value="SLL1691 PROTEIN"/>
    <property type="match status" value="1"/>
</dbReference>
<accession>B4S9X6</accession>
<dbReference type="eggNOG" id="COG5464">
    <property type="taxonomic scope" value="Bacteria"/>
</dbReference>
<proteinExistence type="predicted"/>
<dbReference type="RefSeq" id="WP_012508162.1">
    <property type="nucleotide sequence ID" value="NC_011060.1"/>
</dbReference>
<dbReference type="HOGENOM" id="CLU_071039_1_1_10"/>
<dbReference type="PANTHER" id="PTHR35586:SF1">
    <property type="entry name" value="SLL1691 PROTEIN"/>
    <property type="match status" value="1"/>
</dbReference>
<evidence type="ECO:0008006" key="3">
    <source>
        <dbReference type="Google" id="ProtNLM"/>
    </source>
</evidence>
<dbReference type="Proteomes" id="UP000002724">
    <property type="component" value="Chromosome"/>
</dbReference>
<dbReference type="KEGG" id="pph:Ppha_1410"/>
<gene>
    <name evidence="1" type="ordered locus">Ppha_1410</name>
</gene>
<evidence type="ECO:0000313" key="1">
    <source>
        <dbReference type="EMBL" id="ACF43672.1"/>
    </source>
</evidence>
<evidence type="ECO:0000313" key="2">
    <source>
        <dbReference type="Proteomes" id="UP000002724"/>
    </source>
</evidence>
<reference evidence="1 2" key="1">
    <citation type="submission" date="2008-06" db="EMBL/GenBank/DDBJ databases">
        <title>Complete sequence of Pelodictyon phaeoclathratiforme BU-1.</title>
        <authorList>
            <consortium name="US DOE Joint Genome Institute"/>
            <person name="Lucas S."/>
            <person name="Copeland A."/>
            <person name="Lapidus A."/>
            <person name="Glavina del Rio T."/>
            <person name="Dalin E."/>
            <person name="Tice H."/>
            <person name="Bruce D."/>
            <person name="Goodwin L."/>
            <person name="Pitluck S."/>
            <person name="Schmutz J."/>
            <person name="Larimer F."/>
            <person name="Land M."/>
            <person name="Hauser L."/>
            <person name="Kyrpides N."/>
            <person name="Mikhailova N."/>
            <person name="Liu Z."/>
            <person name="Li T."/>
            <person name="Zhao F."/>
            <person name="Overmann J."/>
            <person name="Bryant D.A."/>
            <person name="Richardson P."/>
        </authorList>
    </citation>
    <scope>NUCLEOTIDE SEQUENCE [LARGE SCALE GENOMIC DNA]</scope>
    <source>
        <strain evidence="2">DSM 5477 / BU-1</strain>
    </source>
</reference>
<dbReference type="AlphaFoldDB" id="B4S9X6"/>
<dbReference type="EMBL" id="CP001110">
    <property type="protein sequence ID" value="ACF43672.1"/>
    <property type="molecule type" value="Genomic_DNA"/>
</dbReference>
<keyword evidence="2" id="KW-1185">Reference proteome</keyword>
<dbReference type="STRING" id="324925.Ppha_1410"/>